<dbReference type="InterPro" id="IPR045155">
    <property type="entry name" value="Beta-lactam_cat"/>
</dbReference>
<dbReference type="EMBL" id="HE796683">
    <property type="protein sequence ID" value="CCH03102.1"/>
    <property type="molecule type" value="Genomic_DNA"/>
</dbReference>
<dbReference type="GO" id="GO:0030655">
    <property type="term" value="P:beta-lactam antibiotic catabolic process"/>
    <property type="evidence" value="ECO:0007669"/>
    <property type="project" value="InterPro"/>
</dbReference>
<evidence type="ECO:0000313" key="4">
    <source>
        <dbReference type="Proteomes" id="UP000011058"/>
    </source>
</evidence>
<dbReference type="Gene3D" id="3.40.710.10">
    <property type="entry name" value="DD-peptidase/beta-lactamase superfamily"/>
    <property type="match status" value="1"/>
</dbReference>
<feature type="domain" description="Beta-lactamase class A catalytic" evidence="2">
    <location>
        <begin position="90"/>
        <end position="237"/>
    </location>
</feature>
<reference evidence="3 4" key="1">
    <citation type="journal article" date="2012" name="J. Bacteriol.">
        <title>Genome Sequence of Fibrella aestuarina BUZ 2T, a Filamentous Marine Bacterium.</title>
        <authorList>
            <person name="Filippini M."/>
            <person name="Qi W."/>
            <person name="Blom J."/>
            <person name="Goesmann A."/>
            <person name="Smits T.H."/>
            <person name="Bagheri H.C."/>
        </authorList>
    </citation>
    <scope>NUCLEOTIDE SEQUENCE [LARGE SCALE GENOMIC DNA]</scope>
    <source>
        <strain evidence="4">BUZ 2T</strain>
    </source>
</reference>
<dbReference type="GO" id="GO:0008800">
    <property type="term" value="F:beta-lactamase activity"/>
    <property type="evidence" value="ECO:0007669"/>
    <property type="project" value="InterPro"/>
</dbReference>
<evidence type="ECO:0000256" key="1">
    <source>
        <dbReference type="SAM" id="SignalP"/>
    </source>
</evidence>
<keyword evidence="4" id="KW-1185">Reference proteome</keyword>
<feature type="chain" id="PRO_5003631555" description="Beta-lactamase class A catalytic domain-containing protein" evidence="1">
    <location>
        <begin position="34"/>
        <end position="459"/>
    </location>
</feature>
<protein>
    <recommendedName>
        <fullName evidence="2">Beta-lactamase class A catalytic domain-containing protein</fullName>
    </recommendedName>
</protein>
<dbReference type="Proteomes" id="UP000011058">
    <property type="component" value="Chromosome"/>
</dbReference>
<proteinExistence type="predicted"/>
<organism evidence="3 4">
    <name type="scientific">Fibrella aestuarina BUZ 2</name>
    <dbReference type="NCBI Taxonomy" id="1166018"/>
    <lineage>
        <taxon>Bacteria</taxon>
        <taxon>Pseudomonadati</taxon>
        <taxon>Bacteroidota</taxon>
        <taxon>Cytophagia</taxon>
        <taxon>Cytophagales</taxon>
        <taxon>Spirosomataceae</taxon>
        <taxon>Fibrella</taxon>
    </lineage>
</organism>
<keyword evidence="1" id="KW-0732">Signal</keyword>
<dbReference type="OrthoDB" id="1884322at2"/>
<feature type="signal peptide" evidence="1">
    <location>
        <begin position="1"/>
        <end position="33"/>
    </location>
</feature>
<sequence length="459" mass="52093">MNPTTSTNWPRRFSTYCSVALLCATLAATPALAQSPNLGKTDKLLADLLASRPDQFSAVLAHPERHDVQIIYTQIDRDAQNRPSFRTFQYRVDKDRYFYPASTVKLPAVLMALEKLNKLGIPRDTPMITDSAYSGQKRVWRDTTARNGKPSVTHYAKKILLVSDNDAYNRLYELLGQCAFNDDLRAKGYLGHRFTHRLSLPLTPDQNAHTNPVTFLTNQNTSPVVKISDMGQLTKTLDTTLARLMTSLPAQFCDHTPAPAERILRGTGYMAGGSFYAGDSLVKQPFDFTGRNCFPLEEQQAILRAVLFPEAVPANQRFQLTPDDYRFVYQHMSQLPRETRWPNYQADPALYDSYCKFLLVGDRKTPLPSSIRIFNKVGDAYGYLLDNAYIVDFDKGIEFMVTAMISCNSDGIFNDDKYDYDTVGFPFMGNLGRLIYDYEATRKKPRQPDLSRFKLTYGE</sequence>
<dbReference type="SUPFAM" id="SSF56601">
    <property type="entry name" value="beta-lactamase/transpeptidase-like"/>
    <property type="match status" value="1"/>
</dbReference>
<name>I0KG49_9BACT</name>
<dbReference type="STRING" id="1166018.FAES_5103"/>
<dbReference type="eggNOG" id="COG2367">
    <property type="taxonomic scope" value="Bacteria"/>
</dbReference>
<gene>
    <name evidence="3" type="ORF">FAES_5103</name>
</gene>
<dbReference type="RefSeq" id="WP_015334201.1">
    <property type="nucleotide sequence ID" value="NC_020054.1"/>
</dbReference>
<dbReference type="KEGG" id="fae:FAES_5103"/>
<dbReference type="InterPro" id="IPR012338">
    <property type="entry name" value="Beta-lactam/transpept-like"/>
</dbReference>
<evidence type="ECO:0000259" key="2">
    <source>
        <dbReference type="Pfam" id="PF13354"/>
    </source>
</evidence>
<dbReference type="Pfam" id="PF13354">
    <property type="entry name" value="Beta-lactamase2"/>
    <property type="match status" value="1"/>
</dbReference>
<dbReference type="AlphaFoldDB" id="I0KG49"/>
<dbReference type="PATRIC" id="fig|1166018.3.peg.2078"/>
<accession>I0KG49</accession>
<dbReference type="HOGENOM" id="CLU_595480_0_0_10"/>
<evidence type="ECO:0000313" key="3">
    <source>
        <dbReference type="EMBL" id="CCH03102.1"/>
    </source>
</evidence>